<reference evidence="3 4" key="1">
    <citation type="submission" date="2018-10" db="EMBL/GenBank/DDBJ databases">
        <title>Dokdonia luteus sp. nov., isolated from sea water.</title>
        <authorList>
            <person name="Zhou L.Y."/>
            <person name="Du Z.J."/>
        </authorList>
    </citation>
    <scope>NUCLEOTIDE SEQUENCE [LARGE SCALE GENOMIC DNA]</scope>
    <source>
        <strain evidence="3 4">SH27</strain>
    </source>
</reference>
<feature type="domain" description="DUF4143" evidence="2">
    <location>
        <begin position="183"/>
        <end position="339"/>
    </location>
</feature>
<dbReference type="InterPro" id="IPR027417">
    <property type="entry name" value="P-loop_NTPase"/>
</dbReference>
<dbReference type="PANTHER" id="PTHR43566:SF1">
    <property type="entry name" value="AAA+ ATPASE DOMAIN-CONTAINING PROTEIN"/>
    <property type="match status" value="1"/>
</dbReference>
<dbReference type="Proteomes" id="UP000281985">
    <property type="component" value="Unassembled WGS sequence"/>
</dbReference>
<dbReference type="AlphaFoldDB" id="A0A3M0GGM8"/>
<dbReference type="SUPFAM" id="SSF52540">
    <property type="entry name" value="P-loop containing nucleoside triphosphate hydrolases"/>
    <property type="match status" value="1"/>
</dbReference>
<keyword evidence="3" id="KW-0547">Nucleotide-binding</keyword>
<proteinExistence type="predicted"/>
<organism evidence="3 4">
    <name type="scientific">Dokdonia sinensis</name>
    <dbReference type="NCBI Taxonomy" id="2479847"/>
    <lineage>
        <taxon>Bacteria</taxon>
        <taxon>Pseudomonadati</taxon>
        <taxon>Bacteroidota</taxon>
        <taxon>Flavobacteriia</taxon>
        <taxon>Flavobacteriales</taxon>
        <taxon>Flavobacteriaceae</taxon>
        <taxon>Dokdonia</taxon>
    </lineage>
</organism>
<dbReference type="Gene3D" id="3.40.50.300">
    <property type="entry name" value="P-loop containing nucleotide triphosphate hydrolases"/>
    <property type="match status" value="1"/>
</dbReference>
<dbReference type="Pfam" id="PF13635">
    <property type="entry name" value="DUF4143"/>
    <property type="match status" value="1"/>
</dbReference>
<dbReference type="OrthoDB" id="9778168at2"/>
<dbReference type="GO" id="GO:0005524">
    <property type="term" value="F:ATP binding"/>
    <property type="evidence" value="ECO:0007669"/>
    <property type="project" value="UniProtKB-KW"/>
</dbReference>
<dbReference type="Pfam" id="PF13173">
    <property type="entry name" value="AAA_14"/>
    <property type="match status" value="1"/>
</dbReference>
<dbReference type="EMBL" id="REFV01000002">
    <property type="protein sequence ID" value="RMB63438.1"/>
    <property type="molecule type" value="Genomic_DNA"/>
</dbReference>
<gene>
    <name evidence="3" type="ORF">EAX61_03340</name>
</gene>
<sequence>MILRSITSLLERKINDRKIIILLGPRQVGKTTLLKNYFTTPDTLWLNGDESDVRTLLTDASSTALKRIVGTKKRLIIDEAQRIPNIGLSLKLIYDEIPHVKVIATGSSSFELSNQVNEPLTGRKWEYHLWPLSHNEMVSHTSFLEENRLLEQRLLYGFYPDVITNSGEEQSIIKQLSDSYLYKDILAWQDIKKPQKLEALLQALAYQIGQEVSYQELGRLTGMDNQTVERYINLLEKAFVVFRLPSLARNLRNELKKSRKIYFYDLGIRNAIINNWKPLALRQDTGAMWENFLIVERLKFKAYNSIFTNDYFWRTHAQQEIDFIEDYQGKLHAYEFKWNNKRSVKFSKSFTSAYPDNKLMVVNQENYFDFISQT</sequence>
<feature type="domain" description="AAA" evidence="1">
    <location>
        <begin position="17"/>
        <end position="137"/>
    </location>
</feature>
<dbReference type="InterPro" id="IPR041682">
    <property type="entry name" value="AAA_14"/>
</dbReference>
<evidence type="ECO:0000259" key="2">
    <source>
        <dbReference type="Pfam" id="PF13635"/>
    </source>
</evidence>
<keyword evidence="3" id="KW-0067">ATP-binding</keyword>
<evidence type="ECO:0000259" key="1">
    <source>
        <dbReference type="Pfam" id="PF13173"/>
    </source>
</evidence>
<evidence type="ECO:0000313" key="4">
    <source>
        <dbReference type="Proteomes" id="UP000281985"/>
    </source>
</evidence>
<dbReference type="InterPro" id="IPR025420">
    <property type="entry name" value="DUF4143"/>
</dbReference>
<comment type="caution">
    <text evidence="3">The sequence shown here is derived from an EMBL/GenBank/DDBJ whole genome shotgun (WGS) entry which is preliminary data.</text>
</comment>
<dbReference type="PANTHER" id="PTHR43566">
    <property type="entry name" value="CONSERVED PROTEIN"/>
    <property type="match status" value="1"/>
</dbReference>
<evidence type="ECO:0000313" key="3">
    <source>
        <dbReference type="EMBL" id="RMB63438.1"/>
    </source>
</evidence>
<keyword evidence="4" id="KW-1185">Reference proteome</keyword>
<accession>A0A3M0GGM8</accession>
<protein>
    <submittedName>
        <fullName evidence="3">ATP-binding protein</fullName>
    </submittedName>
</protein>
<dbReference type="RefSeq" id="WP_121916241.1">
    <property type="nucleotide sequence ID" value="NZ_REFV01000002.1"/>
</dbReference>
<name>A0A3M0GGM8_9FLAO</name>